<reference evidence="4" key="1">
    <citation type="submission" date="2021-01" db="EMBL/GenBank/DDBJ databases">
        <authorList>
            <person name="Corre E."/>
            <person name="Pelletier E."/>
            <person name="Niang G."/>
            <person name="Scheremetjew M."/>
            <person name="Finn R."/>
            <person name="Kale V."/>
            <person name="Holt S."/>
            <person name="Cochrane G."/>
            <person name="Meng A."/>
            <person name="Brown T."/>
            <person name="Cohen L."/>
        </authorList>
    </citation>
    <scope>NUCLEOTIDE SEQUENCE</scope>
    <source>
        <strain evidence="4">B650</strain>
    </source>
</reference>
<feature type="signal peptide" evidence="3">
    <location>
        <begin position="1"/>
        <end position="20"/>
    </location>
</feature>
<protein>
    <submittedName>
        <fullName evidence="4">Uncharacterized protein</fullName>
    </submittedName>
</protein>
<feature type="transmembrane region" description="Helical" evidence="2">
    <location>
        <begin position="307"/>
        <end position="327"/>
    </location>
</feature>
<sequence length="593" mass="67118">MLCAWKSSILIPAICGVVTGTAPSNLIPQQQLPIPVATGNSRQLLNKASNGGVAQHFVSPACWLDAANALILMGDANSVENAMPCRMEGDERSRFALELTRCFLASTGRRIGASKAEMNEESICSDDYDISSSDGLRRYLSACLHGLEEIIFGQIFNDSFHLCERVLMEARYKRELEVFSDIAHMLEGDFIAFEKQSADPLELIKDVNRRNQELLRHQEDMFRHWRENEEEFKTLRSKFGRWQQMVDAEKKRLDALNPLSAMMIQPVKDLLSSIIYSSILPHLRLCAKFIVSLIITTAASMKRARAWLIAVIILQALFQHYVCRSELWSDFSDKGRENIISYSETASLILALVILYIHTSRYHRKRKGAIGVAIDPTEPLSDKNIQTVYQQLILQDIMRKAPNDLPTTTGVLQSRNIQEQIPWTHVLPRDILPDDRMMPLMHSNRSVLQEQIAYLHSIPTSQQRPINQHQGFHQSGIPWVALQPPNQNLLQPHSLPEIAASTQDMIELHPGPHQHQIAPVQSNTTQITPVVSPQGAHGENDADSEMKRSDEYSSRGKKRKKRDDCTTPDRSGSHEVYDVDSAEITPPKVQRRM</sequence>
<feature type="chain" id="PRO_5031130743" evidence="3">
    <location>
        <begin position="21"/>
        <end position="593"/>
    </location>
</feature>
<feature type="transmembrane region" description="Helical" evidence="2">
    <location>
        <begin position="274"/>
        <end position="295"/>
    </location>
</feature>
<keyword evidence="2" id="KW-0472">Membrane</keyword>
<evidence type="ECO:0000256" key="1">
    <source>
        <dbReference type="SAM" id="MobiDB-lite"/>
    </source>
</evidence>
<evidence type="ECO:0000256" key="3">
    <source>
        <dbReference type="SAM" id="SignalP"/>
    </source>
</evidence>
<evidence type="ECO:0000313" key="4">
    <source>
        <dbReference type="EMBL" id="CAD9576923.1"/>
    </source>
</evidence>
<name>A0A7S2P4K7_9STRA</name>
<proteinExistence type="predicted"/>
<feature type="transmembrane region" description="Helical" evidence="2">
    <location>
        <begin position="339"/>
        <end position="357"/>
    </location>
</feature>
<keyword evidence="3" id="KW-0732">Signal</keyword>
<evidence type="ECO:0000256" key="2">
    <source>
        <dbReference type="SAM" id="Phobius"/>
    </source>
</evidence>
<keyword evidence="2" id="KW-1133">Transmembrane helix</keyword>
<organism evidence="4">
    <name type="scientific">Leptocylindrus danicus</name>
    <dbReference type="NCBI Taxonomy" id="163516"/>
    <lineage>
        <taxon>Eukaryota</taxon>
        <taxon>Sar</taxon>
        <taxon>Stramenopiles</taxon>
        <taxon>Ochrophyta</taxon>
        <taxon>Bacillariophyta</taxon>
        <taxon>Coscinodiscophyceae</taxon>
        <taxon>Chaetocerotophycidae</taxon>
        <taxon>Leptocylindrales</taxon>
        <taxon>Leptocylindraceae</taxon>
        <taxon>Leptocylindrus</taxon>
    </lineage>
</organism>
<feature type="region of interest" description="Disordered" evidence="1">
    <location>
        <begin position="528"/>
        <end position="593"/>
    </location>
</feature>
<feature type="compositionally biased region" description="Basic and acidic residues" evidence="1">
    <location>
        <begin position="538"/>
        <end position="554"/>
    </location>
</feature>
<dbReference type="AlphaFoldDB" id="A0A7S2P4K7"/>
<dbReference type="EMBL" id="HBGY01014257">
    <property type="protein sequence ID" value="CAD9576923.1"/>
    <property type="molecule type" value="Transcribed_RNA"/>
</dbReference>
<feature type="compositionally biased region" description="Basic and acidic residues" evidence="1">
    <location>
        <begin position="562"/>
        <end position="577"/>
    </location>
</feature>
<gene>
    <name evidence="4" type="ORF">LDAN0321_LOCUS9227</name>
</gene>
<keyword evidence="2" id="KW-0812">Transmembrane</keyword>
<accession>A0A7S2P4K7</accession>